<feature type="transmembrane region" description="Helical" evidence="6">
    <location>
        <begin position="80"/>
        <end position="101"/>
    </location>
</feature>
<feature type="transmembrane region" description="Helical" evidence="6">
    <location>
        <begin position="44"/>
        <end position="68"/>
    </location>
</feature>
<feature type="transmembrane region" description="Helical" evidence="6">
    <location>
        <begin position="172"/>
        <end position="192"/>
    </location>
</feature>
<dbReference type="Proteomes" id="UP001596087">
    <property type="component" value="Unassembled WGS sequence"/>
</dbReference>
<evidence type="ECO:0000256" key="4">
    <source>
        <dbReference type="ARBA" id="ARBA00022989"/>
    </source>
</evidence>
<reference evidence="8" key="1">
    <citation type="journal article" date="2019" name="Int. J. Syst. Evol. Microbiol.">
        <title>The Global Catalogue of Microorganisms (GCM) 10K type strain sequencing project: providing services to taxonomists for standard genome sequencing and annotation.</title>
        <authorList>
            <consortium name="The Broad Institute Genomics Platform"/>
            <consortium name="The Broad Institute Genome Sequencing Center for Infectious Disease"/>
            <person name="Wu L."/>
            <person name="Ma J."/>
        </authorList>
    </citation>
    <scope>NUCLEOTIDE SEQUENCE [LARGE SCALE GENOMIC DNA]</scope>
    <source>
        <strain evidence="8">DFY41</strain>
    </source>
</reference>
<protein>
    <submittedName>
        <fullName evidence="7">Lipopolysaccharide biosynthesis protein</fullName>
    </submittedName>
</protein>
<dbReference type="EMBL" id="JBHSKD010000011">
    <property type="protein sequence ID" value="MFC5177372.1"/>
    <property type="molecule type" value="Genomic_DNA"/>
</dbReference>
<evidence type="ECO:0000313" key="7">
    <source>
        <dbReference type="EMBL" id="MFC5177372.1"/>
    </source>
</evidence>
<comment type="subcellular location">
    <subcellularLocation>
        <location evidence="1">Cell membrane</location>
        <topology evidence="1">Multi-pass membrane protein</topology>
    </subcellularLocation>
</comment>
<feature type="transmembrane region" description="Helical" evidence="6">
    <location>
        <begin position="326"/>
        <end position="347"/>
    </location>
</feature>
<feature type="transmembrane region" description="Helical" evidence="6">
    <location>
        <begin position="383"/>
        <end position="403"/>
    </location>
</feature>
<accession>A0ABW0BK06</accession>
<evidence type="ECO:0000256" key="5">
    <source>
        <dbReference type="ARBA" id="ARBA00023136"/>
    </source>
</evidence>
<evidence type="ECO:0000256" key="2">
    <source>
        <dbReference type="ARBA" id="ARBA00022475"/>
    </source>
</evidence>
<organism evidence="7 8">
    <name type="scientific">Nocardioides taihuensis</name>
    <dbReference type="NCBI Taxonomy" id="1835606"/>
    <lineage>
        <taxon>Bacteria</taxon>
        <taxon>Bacillati</taxon>
        <taxon>Actinomycetota</taxon>
        <taxon>Actinomycetes</taxon>
        <taxon>Propionibacteriales</taxon>
        <taxon>Nocardioidaceae</taxon>
        <taxon>Nocardioides</taxon>
    </lineage>
</organism>
<proteinExistence type="predicted"/>
<evidence type="ECO:0000256" key="6">
    <source>
        <dbReference type="SAM" id="Phobius"/>
    </source>
</evidence>
<keyword evidence="4 6" id="KW-1133">Transmembrane helix</keyword>
<feature type="transmembrane region" description="Helical" evidence="6">
    <location>
        <begin position="113"/>
        <end position="134"/>
    </location>
</feature>
<dbReference type="InterPro" id="IPR050833">
    <property type="entry name" value="Poly_Biosynth_Transport"/>
</dbReference>
<keyword evidence="3 6" id="KW-0812">Transmembrane</keyword>
<feature type="transmembrane region" description="Helical" evidence="6">
    <location>
        <begin position="285"/>
        <end position="306"/>
    </location>
</feature>
<dbReference type="PANTHER" id="PTHR30250">
    <property type="entry name" value="PST FAMILY PREDICTED COLANIC ACID TRANSPORTER"/>
    <property type="match status" value="1"/>
</dbReference>
<evidence type="ECO:0000256" key="1">
    <source>
        <dbReference type="ARBA" id="ARBA00004651"/>
    </source>
</evidence>
<comment type="caution">
    <text evidence="7">The sequence shown here is derived from an EMBL/GenBank/DDBJ whole genome shotgun (WGS) entry which is preliminary data.</text>
</comment>
<dbReference type="PANTHER" id="PTHR30250:SF11">
    <property type="entry name" value="O-ANTIGEN TRANSPORTER-RELATED"/>
    <property type="match status" value="1"/>
</dbReference>
<name>A0ABW0BK06_9ACTN</name>
<gene>
    <name evidence="7" type="ORF">ACFPGP_11865</name>
</gene>
<keyword evidence="2" id="KW-1003">Cell membrane</keyword>
<dbReference type="RefSeq" id="WP_378590337.1">
    <property type="nucleotide sequence ID" value="NZ_JBHSKD010000011.1"/>
</dbReference>
<keyword evidence="8" id="KW-1185">Reference proteome</keyword>
<evidence type="ECO:0000313" key="8">
    <source>
        <dbReference type="Proteomes" id="UP001596087"/>
    </source>
</evidence>
<evidence type="ECO:0000256" key="3">
    <source>
        <dbReference type="ARBA" id="ARBA00022692"/>
    </source>
</evidence>
<sequence length="408" mass="41910">MRSRSRSTSLLAVGSVASGLGAYLFFSLTTHALGATDAAPVSVLWAWWSFAGAALTFPVQHWAIRALAADGDERRVRATTPWLLVAAVVLAGLSSLVAWLLRDPLFAGHSGVFPLLMGLVVLGSVANGLVRGLLTGRQRIGTVGASLFGENALRCVYAAVLFAAGVTDPAAYGWSLIGGYLVLAFWPGALWARGGTGPLPPAEPLLRFLGPASGGQLLAQGVLTGGPVLLALAGGSPAEVTSLFAALALFRAPYTLGTSMVALLTGRFTRLLVAGRHDLVRRAGWQLVGVTAVTLPLAAAFAWTFGPALLEVVFGEGIDLSRGLTTLVAVGNVLAVAGLVATTTLLAAGRAVHLVAFWVGAIAVGSAWWVAVRPGPLPGTVGWFVVVETVAAAMLLTTAVRSARRVAG</sequence>
<keyword evidence="5 6" id="KW-0472">Membrane</keyword>
<feature type="transmembrane region" description="Helical" evidence="6">
    <location>
        <begin position="354"/>
        <end position="371"/>
    </location>
</feature>